<evidence type="ECO:0000313" key="5">
    <source>
        <dbReference type="EMBL" id="MCQ4840867.1"/>
    </source>
</evidence>
<dbReference type="Pfam" id="PF12833">
    <property type="entry name" value="HTH_18"/>
    <property type="match status" value="1"/>
</dbReference>
<gene>
    <name evidence="5" type="ORF">NE695_13210</name>
</gene>
<protein>
    <submittedName>
        <fullName evidence="5">AraC family transcriptional regulator</fullName>
    </submittedName>
</protein>
<dbReference type="InterPro" id="IPR011051">
    <property type="entry name" value="RmlC_Cupin_sf"/>
</dbReference>
<dbReference type="PANTHER" id="PTHR43280">
    <property type="entry name" value="ARAC-FAMILY TRANSCRIPTIONAL REGULATOR"/>
    <property type="match status" value="1"/>
</dbReference>
<keyword evidence="6" id="KW-1185">Reference proteome</keyword>
<dbReference type="InterPro" id="IPR009057">
    <property type="entry name" value="Homeodomain-like_sf"/>
</dbReference>
<reference evidence="5 6" key="1">
    <citation type="submission" date="2022-06" db="EMBL/GenBank/DDBJ databases">
        <title>Isolation of gut microbiota from human fecal samples.</title>
        <authorList>
            <person name="Pamer E.G."/>
            <person name="Barat B."/>
            <person name="Waligurski E."/>
            <person name="Medina S."/>
            <person name="Paddock L."/>
            <person name="Mostad J."/>
        </authorList>
    </citation>
    <scope>NUCLEOTIDE SEQUENCE [LARGE SCALE GENOMIC DNA]</scope>
    <source>
        <strain evidence="5 6">DFI.9.73</strain>
    </source>
</reference>
<keyword evidence="3" id="KW-0804">Transcription</keyword>
<dbReference type="PROSITE" id="PS00041">
    <property type="entry name" value="HTH_ARAC_FAMILY_1"/>
    <property type="match status" value="1"/>
</dbReference>
<dbReference type="InterPro" id="IPR014710">
    <property type="entry name" value="RmlC-like_jellyroll"/>
</dbReference>
<dbReference type="Gene3D" id="2.60.120.10">
    <property type="entry name" value="Jelly Rolls"/>
    <property type="match status" value="1"/>
</dbReference>
<sequence length="298" mass="34109">MELQIDRERRELKNHGTYSFPVNLSRKKLSSYLSGAFPWHWHDEVELTLVLHGEIDYRVNDSRYLLHRGEGLFCNADALHAGAMSGEIDCEYLSLTFHPRLLSGFEGSVIGKKYVEGIVNKKGLSSILLTSESVWQQAALDSLWQIYGLFQEKPELFELEVQRLLLGIWGELYRNYGEEAKKALPEDLEKIERLRAVLTYLHENYAKKLTLEDVARQAGLCKSECCRFFKRQMGKSLFDYLLDYRIGRSLSLLQEGCTVTEAALSVGFSTPAYFAKVFRSRTGRSPSEYRREGGIASP</sequence>
<keyword evidence="2" id="KW-0238">DNA-binding</keyword>
<dbReference type="EMBL" id="JANFZH010000032">
    <property type="protein sequence ID" value="MCQ4840867.1"/>
    <property type="molecule type" value="Genomic_DNA"/>
</dbReference>
<organism evidence="5 6">
    <name type="scientific">Neglectibacter timonensis</name>
    <dbReference type="NCBI Taxonomy" id="1776382"/>
    <lineage>
        <taxon>Bacteria</taxon>
        <taxon>Bacillati</taxon>
        <taxon>Bacillota</taxon>
        <taxon>Clostridia</taxon>
        <taxon>Eubacteriales</taxon>
        <taxon>Oscillospiraceae</taxon>
        <taxon>Neglectibacter</taxon>
    </lineage>
</organism>
<dbReference type="InterPro" id="IPR018060">
    <property type="entry name" value="HTH_AraC"/>
</dbReference>
<dbReference type="PANTHER" id="PTHR43280:SF28">
    <property type="entry name" value="HTH-TYPE TRANSCRIPTIONAL ACTIVATOR RHAS"/>
    <property type="match status" value="1"/>
</dbReference>
<dbReference type="PRINTS" id="PR00032">
    <property type="entry name" value="HTHARAC"/>
</dbReference>
<dbReference type="InterPro" id="IPR018062">
    <property type="entry name" value="HTH_AraC-typ_CS"/>
</dbReference>
<dbReference type="Pfam" id="PF02311">
    <property type="entry name" value="AraC_binding"/>
    <property type="match status" value="1"/>
</dbReference>
<dbReference type="SMART" id="SM00342">
    <property type="entry name" value="HTH_ARAC"/>
    <property type="match status" value="1"/>
</dbReference>
<accession>A0ABT1S1Q4</accession>
<feature type="domain" description="HTH araC/xylS-type" evidence="4">
    <location>
        <begin position="195"/>
        <end position="292"/>
    </location>
</feature>
<evidence type="ECO:0000256" key="2">
    <source>
        <dbReference type="ARBA" id="ARBA00023125"/>
    </source>
</evidence>
<dbReference type="Proteomes" id="UP001524473">
    <property type="component" value="Unassembled WGS sequence"/>
</dbReference>
<evidence type="ECO:0000256" key="3">
    <source>
        <dbReference type="ARBA" id="ARBA00023163"/>
    </source>
</evidence>
<evidence type="ECO:0000259" key="4">
    <source>
        <dbReference type="PROSITE" id="PS01124"/>
    </source>
</evidence>
<dbReference type="Gene3D" id="1.10.10.60">
    <property type="entry name" value="Homeodomain-like"/>
    <property type="match status" value="2"/>
</dbReference>
<keyword evidence="1" id="KW-0805">Transcription regulation</keyword>
<dbReference type="SUPFAM" id="SSF46689">
    <property type="entry name" value="Homeodomain-like"/>
    <property type="match status" value="1"/>
</dbReference>
<dbReference type="SUPFAM" id="SSF51182">
    <property type="entry name" value="RmlC-like cupins"/>
    <property type="match status" value="1"/>
</dbReference>
<comment type="caution">
    <text evidence="5">The sequence shown here is derived from an EMBL/GenBank/DDBJ whole genome shotgun (WGS) entry which is preliminary data.</text>
</comment>
<evidence type="ECO:0000313" key="6">
    <source>
        <dbReference type="Proteomes" id="UP001524473"/>
    </source>
</evidence>
<dbReference type="InterPro" id="IPR020449">
    <property type="entry name" value="Tscrpt_reg_AraC-type_HTH"/>
</dbReference>
<dbReference type="CDD" id="cd02208">
    <property type="entry name" value="cupin_RmlC-like"/>
    <property type="match status" value="1"/>
</dbReference>
<dbReference type="RefSeq" id="WP_256192087.1">
    <property type="nucleotide sequence ID" value="NZ_CATZHN010000032.1"/>
</dbReference>
<dbReference type="PROSITE" id="PS01124">
    <property type="entry name" value="HTH_ARAC_FAMILY_2"/>
    <property type="match status" value="1"/>
</dbReference>
<proteinExistence type="predicted"/>
<name>A0ABT1S1Q4_9FIRM</name>
<dbReference type="InterPro" id="IPR003313">
    <property type="entry name" value="AraC-bd"/>
</dbReference>
<evidence type="ECO:0000256" key="1">
    <source>
        <dbReference type="ARBA" id="ARBA00023015"/>
    </source>
</evidence>